<accession>A0AA86T7U9</accession>
<sequence length="68" mass="7379">MGLGPLPHVTSTLDSAQTLNLSQGRLPKREGLRLLGSTLANHFAQESVPPETSEENNSRGSCRKTYKT</sequence>
<proteinExistence type="predicted"/>
<reference evidence="2" key="1">
    <citation type="submission" date="2023-10" db="EMBL/GenBank/DDBJ databases">
        <authorList>
            <person name="Domelevo Entfellner J.-B."/>
        </authorList>
    </citation>
    <scope>NUCLEOTIDE SEQUENCE</scope>
</reference>
<keyword evidence="3" id="KW-1185">Reference proteome</keyword>
<dbReference type="EMBL" id="OY731406">
    <property type="protein sequence ID" value="CAJ1975540.1"/>
    <property type="molecule type" value="Genomic_DNA"/>
</dbReference>
<feature type="non-terminal residue" evidence="2">
    <location>
        <position position="68"/>
    </location>
</feature>
<dbReference type="Proteomes" id="UP001189624">
    <property type="component" value="Chromosome 9"/>
</dbReference>
<evidence type="ECO:0000313" key="3">
    <source>
        <dbReference type="Proteomes" id="UP001189624"/>
    </source>
</evidence>
<dbReference type="AlphaFoldDB" id="A0AA86T7U9"/>
<evidence type="ECO:0000256" key="1">
    <source>
        <dbReference type="SAM" id="MobiDB-lite"/>
    </source>
</evidence>
<gene>
    <name evidence="2" type="ORF">AYBTSS11_LOCUS27665</name>
</gene>
<organism evidence="2 3">
    <name type="scientific">Sphenostylis stenocarpa</name>
    <dbReference type="NCBI Taxonomy" id="92480"/>
    <lineage>
        <taxon>Eukaryota</taxon>
        <taxon>Viridiplantae</taxon>
        <taxon>Streptophyta</taxon>
        <taxon>Embryophyta</taxon>
        <taxon>Tracheophyta</taxon>
        <taxon>Spermatophyta</taxon>
        <taxon>Magnoliopsida</taxon>
        <taxon>eudicotyledons</taxon>
        <taxon>Gunneridae</taxon>
        <taxon>Pentapetalae</taxon>
        <taxon>rosids</taxon>
        <taxon>fabids</taxon>
        <taxon>Fabales</taxon>
        <taxon>Fabaceae</taxon>
        <taxon>Papilionoideae</taxon>
        <taxon>50 kb inversion clade</taxon>
        <taxon>NPAAA clade</taxon>
        <taxon>indigoferoid/millettioid clade</taxon>
        <taxon>Phaseoleae</taxon>
        <taxon>Sphenostylis</taxon>
    </lineage>
</organism>
<evidence type="ECO:0000313" key="2">
    <source>
        <dbReference type="EMBL" id="CAJ1975540.1"/>
    </source>
</evidence>
<feature type="region of interest" description="Disordered" evidence="1">
    <location>
        <begin position="43"/>
        <end position="68"/>
    </location>
</feature>
<protein>
    <submittedName>
        <fullName evidence="2">Uncharacterized protein</fullName>
    </submittedName>
</protein>
<dbReference type="Gramene" id="rna-AYBTSS11_LOCUS27665">
    <property type="protein sequence ID" value="CAJ1975540.1"/>
    <property type="gene ID" value="gene-AYBTSS11_LOCUS27665"/>
</dbReference>
<name>A0AA86T7U9_9FABA</name>